<evidence type="ECO:0000259" key="5">
    <source>
        <dbReference type="PROSITE" id="PS50011"/>
    </source>
</evidence>
<comment type="caution">
    <text evidence="6">The sequence shown here is derived from an EMBL/GenBank/DDBJ whole genome shotgun (WGS) entry which is preliminary data.</text>
</comment>
<proteinExistence type="predicted"/>
<keyword evidence="1" id="KW-0808">Transferase</keyword>
<sequence>MDAVLVDTGGEGYRLETAVSAERGSYGALFSRALSYRAHPLAAPCTEDISRPADGETNESCTKSLTGDVLVTYIPLTTPLQESANTSEAASLYLVLQNIRVRRQVDHPYLRTLTDAFYTDQVLSSPSSVSDGVGAVVMRKRLGSPLRGTLPQSVELRRRKGTEKDSGGAKRLVDTTASPGISSPTVTALVVVEEYVEGCSLLDYADAVAKRHLIQGNPKLQDNAAAIGCQVAQVLLHLHAVTHMMCRNIPLDCVHLDARKGCIRFRLPLSTAAMLDVVEGSTGSFQATVLTSPYATPEDGSTSAVAGEGKKVVCAPEMSNMSCWSEVPSASWGARSVGADVWALGLLMLQLCCLHHDDFSAATNTSERLVVITSHLHHFASLLPSETEEGIGGLIRSCLEFSPEKRPTLQSLLQSRTFAKHRSSKVLQPNGVIISLAEAVKAVQRNENLLPSMQPAAQLLHTGDAVGSHFSSTAVEGLLVSLSLEDLIWETPPSFCDAFVPMIGSPPQTNDISKLPGGSGSQDPTAAGATQYIERSPPSLAAATKQALQDVACLHEHYRAMGVDGTPKSTPTIPSAHQSARAAWRERVQYTRQLPRDITSTKTMMAEITEHFAKLEHADPRLCLRFLELLMEGFENSLSDVTAVSDSVVLAEALLLISATDTVDAGAAPPVREESPIGYATSHLAAEQKETLFNVAETLRVMPSMPAHMISSDRAANTSAVLYNSWLRKQRKKNLRMDDY</sequence>
<keyword evidence="2" id="KW-0547">Nucleotide-binding</keyword>
<dbReference type="GO" id="GO:0005524">
    <property type="term" value="F:ATP binding"/>
    <property type="evidence" value="ECO:0007669"/>
    <property type="project" value="UniProtKB-KW"/>
</dbReference>
<dbReference type="Gene3D" id="1.10.510.10">
    <property type="entry name" value="Transferase(Phosphotransferase) domain 1"/>
    <property type="match status" value="1"/>
</dbReference>
<evidence type="ECO:0000313" key="6">
    <source>
        <dbReference type="EMBL" id="KAG5466327.1"/>
    </source>
</evidence>
<reference evidence="7" key="1">
    <citation type="journal article" date="2021" name="Microbiol. Resour. Announc.">
        <title>LGAAP: Leishmaniinae Genome Assembly and Annotation Pipeline.</title>
        <authorList>
            <person name="Almutairi H."/>
            <person name="Urbaniak M.D."/>
            <person name="Bates M.D."/>
            <person name="Jariyapan N."/>
            <person name="Kwakye-Nuako G."/>
            <person name="Thomaz-Soccol V."/>
            <person name="Al-Salem W.S."/>
            <person name="Dillon R.J."/>
            <person name="Bates P.A."/>
            <person name="Gatherer D."/>
        </authorList>
    </citation>
    <scope>NUCLEOTIDE SEQUENCE [LARGE SCALE GENOMIC DNA]</scope>
</reference>
<gene>
    <name evidence="6" type="ORF">LSCM4_01474</name>
</gene>
<protein>
    <recommendedName>
        <fullName evidence="5">Protein kinase domain-containing protein</fullName>
    </recommendedName>
</protein>
<keyword evidence="7" id="KW-1185">Reference proteome</keyword>
<dbReference type="GO" id="GO:0004674">
    <property type="term" value="F:protein serine/threonine kinase activity"/>
    <property type="evidence" value="ECO:0007669"/>
    <property type="project" value="TreeGrafter"/>
</dbReference>
<dbReference type="InterPro" id="IPR000719">
    <property type="entry name" value="Prot_kinase_dom"/>
</dbReference>
<evidence type="ECO:0000256" key="2">
    <source>
        <dbReference type="ARBA" id="ARBA00022741"/>
    </source>
</evidence>
<reference evidence="7" key="2">
    <citation type="journal article" date="2021" name="Sci. Data">
        <title>Chromosome-scale genome sequencing, assembly and annotation of six genomes from subfamily Leishmaniinae.</title>
        <authorList>
            <person name="Almutairi H."/>
            <person name="Urbaniak M.D."/>
            <person name="Bates M.D."/>
            <person name="Jariyapan N."/>
            <person name="Kwakye-Nuako G."/>
            <person name="Thomaz Soccol V."/>
            <person name="Al-Salem W.S."/>
            <person name="Dillon R.J."/>
            <person name="Bates P.A."/>
            <person name="Gatherer D."/>
        </authorList>
    </citation>
    <scope>NUCLEOTIDE SEQUENCE [LARGE SCALE GENOMIC DNA]</scope>
</reference>
<keyword evidence="3" id="KW-0418">Kinase</keyword>
<dbReference type="RefSeq" id="XP_067059217.1">
    <property type="nucleotide sequence ID" value="XM_067203526.1"/>
</dbReference>
<dbReference type="InterPro" id="IPR050660">
    <property type="entry name" value="NEK_Ser/Thr_kinase"/>
</dbReference>
<feature type="domain" description="Protein kinase" evidence="5">
    <location>
        <begin position="15"/>
        <end position="419"/>
    </location>
</feature>
<evidence type="ECO:0000256" key="3">
    <source>
        <dbReference type="ARBA" id="ARBA00022777"/>
    </source>
</evidence>
<name>A0A836KBN0_9TRYP</name>
<dbReference type="PANTHER" id="PTHR43671">
    <property type="entry name" value="SERINE/THREONINE-PROTEIN KINASE NEK"/>
    <property type="match status" value="1"/>
</dbReference>
<dbReference type="KEGG" id="loi:92357460"/>
<keyword evidence="4" id="KW-0067">ATP-binding</keyword>
<dbReference type="InterPro" id="IPR011009">
    <property type="entry name" value="Kinase-like_dom_sf"/>
</dbReference>
<accession>A0A836KBN0</accession>
<organism evidence="6 7">
    <name type="scientific">Leishmania orientalis</name>
    <dbReference type="NCBI Taxonomy" id="2249476"/>
    <lineage>
        <taxon>Eukaryota</taxon>
        <taxon>Discoba</taxon>
        <taxon>Euglenozoa</taxon>
        <taxon>Kinetoplastea</taxon>
        <taxon>Metakinetoplastina</taxon>
        <taxon>Trypanosomatida</taxon>
        <taxon>Trypanosomatidae</taxon>
        <taxon>Leishmaniinae</taxon>
        <taxon>Leishmania</taxon>
    </lineage>
</organism>
<dbReference type="PROSITE" id="PS50011">
    <property type="entry name" value="PROTEIN_KINASE_DOM"/>
    <property type="match status" value="1"/>
</dbReference>
<dbReference type="EMBL" id="JAFHLR010000035">
    <property type="protein sequence ID" value="KAG5466327.1"/>
    <property type="molecule type" value="Genomic_DNA"/>
</dbReference>
<dbReference type="GeneID" id="92357460"/>
<evidence type="ECO:0000256" key="4">
    <source>
        <dbReference type="ARBA" id="ARBA00022840"/>
    </source>
</evidence>
<dbReference type="PANTHER" id="PTHR43671:SF35">
    <property type="entry name" value="KINASE A, PUTATIVE-RELATED"/>
    <property type="match status" value="1"/>
</dbReference>
<dbReference type="AlphaFoldDB" id="A0A836KBN0"/>
<dbReference type="SUPFAM" id="SSF56112">
    <property type="entry name" value="Protein kinase-like (PK-like)"/>
    <property type="match status" value="1"/>
</dbReference>
<evidence type="ECO:0000256" key="1">
    <source>
        <dbReference type="ARBA" id="ARBA00022679"/>
    </source>
</evidence>
<dbReference type="Proteomes" id="UP000674143">
    <property type="component" value="Unassembled WGS sequence"/>
</dbReference>
<evidence type="ECO:0000313" key="7">
    <source>
        <dbReference type="Proteomes" id="UP000674143"/>
    </source>
</evidence>
<dbReference type="SMART" id="SM00220">
    <property type="entry name" value="S_TKc"/>
    <property type="match status" value="1"/>
</dbReference>